<evidence type="ECO:0000256" key="6">
    <source>
        <dbReference type="ARBA" id="ARBA00023136"/>
    </source>
</evidence>
<dbReference type="PANTHER" id="PTHR25466:SF14">
    <property type="entry name" value="BUTYROPHILIN SUBFAMILY 2 MEMBER A2-LIKE-RELATED"/>
    <property type="match status" value="1"/>
</dbReference>
<dbReference type="SMART" id="SM00406">
    <property type="entry name" value="IGv"/>
    <property type="match status" value="1"/>
</dbReference>
<evidence type="ECO:0000256" key="1">
    <source>
        <dbReference type="ARBA" id="ARBA00004251"/>
    </source>
</evidence>
<dbReference type="SUPFAM" id="SSF48726">
    <property type="entry name" value="Immunoglobulin"/>
    <property type="match status" value="1"/>
</dbReference>
<evidence type="ECO:0000256" key="8">
    <source>
        <dbReference type="ARBA" id="ARBA00023170"/>
    </source>
</evidence>
<dbReference type="PANTHER" id="PTHR25466">
    <property type="entry name" value="T-LYMPHOCYTE ACTIVATION ANTIGEN"/>
    <property type="match status" value="1"/>
</dbReference>
<keyword evidence="9" id="KW-0325">Glycoprotein</keyword>
<dbReference type="GO" id="GO:0005886">
    <property type="term" value="C:plasma membrane"/>
    <property type="evidence" value="ECO:0007669"/>
    <property type="project" value="UniProtKB-SubCell"/>
</dbReference>
<dbReference type="Pfam" id="PF07686">
    <property type="entry name" value="V-set"/>
    <property type="match status" value="1"/>
</dbReference>
<dbReference type="InterPro" id="IPR013783">
    <property type="entry name" value="Ig-like_fold"/>
</dbReference>
<evidence type="ECO:0000256" key="4">
    <source>
        <dbReference type="ARBA" id="ARBA00022729"/>
    </source>
</evidence>
<evidence type="ECO:0000256" key="3">
    <source>
        <dbReference type="ARBA" id="ARBA00022692"/>
    </source>
</evidence>
<evidence type="ECO:0000256" key="9">
    <source>
        <dbReference type="ARBA" id="ARBA00023180"/>
    </source>
</evidence>
<keyword evidence="8" id="KW-0675">Receptor</keyword>
<evidence type="ECO:0000256" key="7">
    <source>
        <dbReference type="ARBA" id="ARBA00023157"/>
    </source>
</evidence>
<feature type="compositionally biased region" description="Basic and acidic residues" evidence="11">
    <location>
        <begin position="199"/>
        <end position="218"/>
    </location>
</feature>
<protein>
    <submittedName>
        <fullName evidence="13">CD276 antigen-like</fullName>
    </submittedName>
</protein>
<organism evidence="13">
    <name type="scientific">Oryzias latipes</name>
    <name type="common">Japanese rice fish</name>
    <name type="synonym">Japanese killifish</name>
    <dbReference type="NCBI Taxonomy" id="8090"/>
    <lineage>
        <taxon>Eukaryota</taxon>
        <taxon>Metazoa</taxon>
        <taxon>Chordata</taxon>
        <taxon>Craniata</taxon>
        <taxon>Vertebrata</taxon>
        <taxon>Euteleostomi</taxon>
        <taxon>Actinopterygii</taxon>
        <taxon>Neopterygii</taxon>
        <taxon>Teleostei</taxon>
        <taxon>Neoteleostei</taxon>
        <taxon>Acanthomorphata</taxon>
        <taxon>Ovalentaria</taxon>
        <taxon>Atherinomorphae</taxon>
        <taxon>Beloniformes</taxon>
        <taxon>Adrianichthyidae</taxon>
        <taxon>Oryziinae</taxon>
        <taxon>Oryzias</taxon>
    </lineage>
</organism>
<keyword evidence="6" id="KW-0472">Membrane</keyword>
<name>A0A286P9R7_ORYLA</name>
<reference evidence="13" key="1">
    <citation type="journal article" date="2017" name="Nat. Commun.">
        <title>Complete fusion of a transposon and herpesvirus created the Teratorn mobile element in medaka fish.</title>
        <authorList>
            <person name="Inoue Y."/>
            <person name="Saga T."/>
            <person name="Aikawa T."/>
            <person name="Kumagai M."/>
            <person name="Shimada A."/>
            <person name="Kawaguchi Y."/>
            <person name="Naruse K."/>
            <person name="Morishita S."/>
            <person name="Koga A."/>
            <person name="Takeda H."/>
        </authorList>
    </citation>
    <scope>NUCLEOTIDE SEQUENCE</scope>
</reference>
<evidence type="ECO:0000259" key="12">
    <source>
        <dbReference type="PROSITE" id="PS50835"/>
    </source>
</evidence>
<keyword evidence="5" id="KW-1133">Transmembrane helix</keyword>
<evidence type="ECO:0000313" key="13">
    <source>
        <dbReference type="EMBL" id="BBA49178.1"/>
    </source>
</evidence>
<dbReference type="PROSITE" id="PS50835">
    <property type="entry name" value="IG_LIKE"/>
    <property type="match status" value="2"/>
</dbReference>
<dbReference type="InterPro" id="IPR036179">
    <property type="entry name" value="Ig-like_dom_sf"/>
</dbReference>
<keyword evidence="10" id="KW-0393">Immunoglobulin domain</keyword>
<feature type="region of interest" description="Disordered" evidence="11">
    <location>
        <begin position="178"/>
        <end position="218"/>
    </location>
</feature>
<feature type="region of interest" description="Disordered" evidence="11">
    <location>
        <begin position="149"/>
        <end position="168"/>
    </location>
</feature>
<dbReference type="Gene3D" id="2.60.40.10">
    <property type="entry name" value="Immunoglobulins"/>
    <property type="match status" value="2"/>
</dbReference>
<keyword evidence="4" id="KW-0732">Signal</keyword>
<evidence type="ECO:0000256" key="5">
    <source>
        <dbReference type="ARBA" id="ARBA00022989"/>
    </source>
</evidence>
<keyword evidence="3" id="KW-0812">Transmembrane</keyword>
<proteinExistence type="predicted"/>
<sequence>MISKHAARSPVPELTKVYYRIVIALVRLCGNGASESSLVDLFARLSPLIVSTHLRCYFQRGDNPIVHWIKDNEGTPFLSYYNANPQFRNVKGRGFLFSDQVSKGNASLRLSWVQLHDQGRYTCYVTTRKNERYTYVNVNVQAAPVLDSSEGISREREPVRSTEPTTASRTLNAAITPRWSTQPFPNKGGYHGPTTENVDADRDRTAATPERDDGATKEAEAAPVLEVRMEEVDDTVVCCSKGIYPKPELTWSTEPPSGGALNATTAVWRTSLLLYDIRSSLLLSHEDAVMVYSCVVTSGKHSKKATLMVEGVRSKWFICLVSFFLHLLLDFRLCTNARGVTILNLFSLSRLISFRFPQADSEKF</sequence>
<evidence type="ECO:0000256" key="2">
    <source>
        <dbReference type="ARBA" id="ARBA00022475"/>
    </source>
</evidence>
<keyword evidence="2" id="KW-1003">Cell membrane</keyword>
<keyword evidence="7" id="KW-1015">Disulfide bond</keyword>
<feature type="domain" description="Ig-like" evidence="12">
    <location>
        <begin position="193"/>
        <end position="310"/>
    </location>
</feature>
<dbReference type="InterPro" id="IPR013106">
    <property type="entry name" value="Ig_V-set"/>
</dbReference>
<dbReference type="InterPro" id="IPR051713">
    <property type="entry name" value="T-cell_Activation_Regulation"/>
</dbReference>
<evidence type="ECO:0000256" key="10">
    <source>
        <dbReference type="ARBA" id="ARBA00023319"/>
    </source>
</evidence>
<dbReference type="AlphaFoldDB" id="A0A286P9R7"/>
<evidence type="ECO:0000256" key="11">
    <source>
        <dbReference type="SAM" id="MobiDB-lite"/>
    </source>
</evidence>
<dbReference type="EMBL" id="LC199500">
    <property type="protein sequence ID" value="BBA49178.1"/>
    <property type="molecule type" value="Genomic_DNA"/>
</dbReference>
<accession>A0A286P9R7</accession>
<comment type="subcellular location">
    <subcellularLocation>
        <location evidence="1">Cell membrane</location>
        <topology evidence="1">Single-pass type I membrane protein</topology>
    </subcellularLocation>
</comment>
<dbReference type="InterPro" id="IPR007110">
    <property type="entry name" value="Ig-like_dom"/>
</dbReference>
<gene>
    <name evidence="13" type="primary">ORF18</name>
</gene>
<feature type="domain" description="Ig-like" evidence="12">
    <location>
        <begin position="12"/>
        <end position="139"/>
    </location>
</feature>